<dbReference type="Pfam" id="PF00990">
    <property type="entry name" value="GGDEF"/>
    <property type="match status" value="1"/>
</dbReference>
<dbReference type="SMART" id="SM00267">
    <property type="entry name" value="GGDEF"/>
    <property type="match status" value="1"/>
</dbReference>
<evidence type="ECO:0000313" key="7">
    <source>
        <dbReference type="Proteomes" id="UP000434582"/>
    </source>
</evidence>
<evidence type="ECO:0000256" key="2">
    <source>
        <dbReference type="ARBA" id="ARBA00034247"/>
    </source>
</evidence>
<keyword evidence="3" id="KW-0175">Coiled coil</keyword>
<keyword evidence="4" id="KW-1133">Transmembrane helix</keyword>
<dbReference type="PROSITE" id="PS50887">
    <property type="entry name" value="GGDEF"/>
    <property type="match status" value="1"/>
</dbReference>
<dbReference type="InterPro" id="IPR043128">
    <property type="entry name" value="Rev_trsase/Diguanyl_cyclase"/>
</dbReference>
<dbReference type="Pfam" id="PF13426">
    <property type="entry name" value="PAS_9"/>
    <property type="match status" value="1"/>
</dbReference>
<dbReference type="GO" id="GO:0052621">
    <property type="term" value="F:diguanylate cyclase activity"/>
    <property type="evidence" value="ECO:0007669"/>
    <property type="project" value="UniProtKB-EC"/>
</dbReference>
<keyword evidence="4" id="KW-0812">Transmembrane</keyword>
<keyword evidence="7" id="KW-1185">Reference proteome</keyword>
<accession>A0A7X2D5Z3</accession>
<protein>
    <recommendedName>
        <fullName evidence="1">diguanylate cyclase</fullName>
        <ecNumber evidence="1">2.7.7.65</ecNumber>
    </recommendedName>
</protein>
<dbReference type="InterPro" id="IPR035965">
    <property type="entry name" value="PAS-like_dom_sf"/>
</dbReference>
<evidence type="ECO:0000313" key="6">
    <source>
        <dbReference type="EMBL" id="MQX37765.1"/>
    </source>
</evidence>
<dbReference type="InterPro" id="IPR050469">
    <property type="entry name" value="Diguanylate_Cyclase"/>
</dbReference>
<name>A0A7X2D5Z3_9PROT</name>
<dbReference type="GO" id="GO:0005886">
    <property type="term" value="C:plasma membrane"/>
    <property type="evidence" value="ECO:0007669"/>
    <property type="project" value="TreeGrafter"/>
</dbReference>
<dbReference type="Gene3D" id="3.30.70.270">
    <property type="match status" value="1"/>
</dbReference>
<proteinExistence type="predicted"/>
<organism evidence="6 7">
    <name type="scientific">Roseospira navarrensis</name>
    <dbReference type="NCBI Taxonomy" id="140058"/>
    <lineage>
        <taxon>Bacteria</taxon>
        <taxon>Pseudomonadati</taxon>
        <taxon>Pseudomonadota</taxon>
        <taxon>Alphaproteobacteria</taxon>
        <taxon>Rhodospirillales</taxon>
        <taxon>Rhodospirillaceae</taxon>
        <taxon>Roseospira</taxon>
    </lineage>
</organism>
<dbReference type="CDD" id="cd00130">
    <property type="entry name" value="PAS"/>
    <property type="match status" value="1"/>
</dbReference>
<dbReference type="InterPro" id="IPR000014">
    <property type="entry name" value="PAS"/>
</dbReference>
<dbReference type="Proteomes" id="UP000434582">
    <property type="component" value="Unassembled WGS sequence"/>
</dbReference>
<dbReference type="GO" id="GO:0043709">
    <property type="term" value="P:cell adhesion involved in single-species biofilm formation"/>
    <property type="evidence" value="ECO:0007669"/>
    <property type="project" value="TreeGrafter"/>
</dbReference>
<dbReference type="SUPFAM" id="SSF55785">
    <property type="entry name" value="PYP-like sensor domain (PAS domain)"/>
    <property type="match status" value="1"/>
</dbReference>
<dbReference type="InterPro" id="IPR029787">
    <property type="entry name" value="Nucleotide_cyclase"/>
</dbReference>
<sequence length="535" mass="59198">MDGTIQQTLRDWRTYESDTQGKIAILTTIRGDRGIPGLLDGLATYVRTQDEALAEDLADRLARLQRRLDDYAALSLTEGEQFALRALNATLTDFADKLAVARHMAGRGVPTKDREFVIPLDDINADMALSLLNESWAAADARHQATLFRSLRQASDLIHALLFMVVPVLIAGTLLLTWVVWRSTRLSVEAETRRLAAQHSQTLYRDLVEGSLQGLLIHADFKPLFVNPAFARMFGFTDVPEAMALPSFLDLVAEDDQDDVSMVHGMITSGRVHTWTGRVHCVNRRGESVWVEELARPIRWRGEPAAQVTLMDVTDRVAYENDLELARSLTEQQSQEVVALAEELDVALQLAEEQKAQLHKLSVSDPLTGAFNRRHFMEQAQQERARMGRQPDYRVSVLMIDLDHFKAINDTYGHAVGDEALRVFTVLCNETLRENDVFGRLGGEEFAALLPGTGLDEARLVAERLRAGTATVQIAVGDGRHIGLTASLGVAEVTDAAEPFDAVLSRADAALYRSKAEGRDRVTMAAPPDRDGPAV</sequence>
<dbReference type="CDD" id="cd01949">
    <property type="entry name" value="GGDEF"/>
    <property type="match status" value="1"/>
</dbReference>
<evidence type="ECO:0000259" key="5">
    <source>
        <dbReference type="PROSITE" id="PS50887"/>
    </source>
</evidence>
<dbReference type="SUPFAM" id="SSF55073">
    <property type="entry name" value="Nucleotide cyclase"/>
    <property type="match status" value="1"/>
</dbReference>
<dbReference type="InterPro" id="IPR000160">
    <property type="entry name" value="GGDEF_dom"/>
</dbReference>
<feature type="coiled-coil region" evidence="3">
    <location>
        <begin position="47"/>
        <end position="74"/>
    </location>
</feature>
<dbReference type="GO" id="GO:1902201">
    <property type="term" value="P:negative regulation of bacterial-type flagellum-dependent cell motility"/>
    <property type="evidence" value="ECO:0007669"/>
    <property type="project" value="TreeGrafter"/>
</dbReference>
<gene>
    <name evidence="6" type="ORF">GHC57_14685</name>
</gene>
<comment type="catalytic activity">
    <reaction evidence="2">
        <text>2 GTP = 3',3'-c-di-GMP + 2 diphosphate</text>
        <dbReference type="Rhea" id="RHEA:24898"/>
        <dbReference type="ChEBI" id="CHEBI:33019"/>
        <dbReference type="ChEBI" id="CHEBI:37565"/>
        <dbReference type="ChEBI" id="CHEBI:58805"/>
        <dbReference type="EC" id="2.7.7.65"/>
    </reaction>
</comment>
<dbReference type="OrthoDB" id="9812260at2"/>
<dbReference type="NCBIfam" id="TIGR00254">
    <property type="entry name" value="GGDEF"/>
    <property type="match status" value="1"/>
</dbReference>
<comment type="caution">
    <text evidence="6">The sequence shown here is derived from an EMBL/GenBank/DDBJ whole genome shotgun (WGS) entry which is preliminary data.</text>
</comment>
<feature type="transmembrane region" description="Helical" evidence="4">
    <location>
        <begin position="157"/>
        <end position="181"/>
    </location>
</feature>
<dbReference type="FunFam" id="3.30.70.270:FF:000001">
    <property type="entry name" value="Diguanylate cyclase domain protein"/>
    <property type="match status" value="1"/>
</dbReference>
<evidence type="ECO:0000256" key="4">
    <source>
        <dbReference type="SAM" id="Phobius"/>
    </source>
</evidence>
<dbReference type="EMBL" id="WIVE01000054">
    <property type="protein sequence ID" value="MQX37765.1"/>
    <property type="molecule type" value="Genomic_DNA"/>
</dbReference>
<evidence type="ECO:0000256" key="1">
    <source>
        <dbReference type="ARBA" id="ARBA00012528"/>
    </source>
</evidence>
<feature type="domain" description="GGDEF" evidence="5">
    <location>
        <begin position="393"/>
        <end position="527"/>
    </location>
</feature>
<dbReference type="AlphaFoldDB" id="A0A7X2D5Z3"/>
<keyword evidence="4" id="KW-0472">Membrane</keyword>
<dbReference type="PANTHER" id="PTHR45138:SF9">
    <property type="entry name" value="DIGUANYLATE CYCLASE DGCM-RELATED"/>
    <property type="match status" value="1"/>
</dbReference>
<dbReference type="RefSeq" id="WP_153345575.1">
    <property type="nucleotide sequence ID" value="NZ_WIVE01000054.1"/>
</dbReference>
<reference evidence="6 7" key="1">
    <citation type="submission" date="2019-10" db="EMBL/GenBank/DDBJ databases">
        <title>Draft whole-genome sequence of the purple nonsulfur photosynthetic bacterium Roseospira navarrensis DSM 15114.</title>
        <authorList>
            <person name="Kyndt J.A."/>
            <person name="Meyer T.E."/>
        </authorList>
    </citation>
    <scope>NUCLEOTIDE SEQUENCE [LARGE SCALE GENOMIC DNA]</scope>
    <source>
        <strain evidence="6 7">DSM 15114</strain>
    </source>
</reference>
<dbReference type="EC" id="2.7.7.65" evidence="1"/>
<evidence type="ECO:0000256" key="3">
    <source>
        <dbReference type="SAM" id="Coils"/>
    </source>
</evidence>
<dbReference type="Gene3D" id="3.30.450.20">
    <property type="entry name" value="PAS domain"/>
    <property type="match status" value="1"/>
</dbReference>
<dbReference type="PANTHER" id="PTHR45138">
    <property type="entry name" value="REGULATORY COMPONENTS OF SENSORY TRANSDUCTION SYSTEM"/>
    <property type="match status" value="1"/>
</dbReference>
<dbReference type="NCBIfam" id="TIGR00229">
    <property type="entry name" value="sensory_box"/>
    <property type="match status" value="1"/>
</dbReference>